<feature type="transmembrane region" description="Helical" evidence="7">
    <location>
        <begin position="227"/>
        <end position="248"/>
    </location>
</feature>
<evidence type="ECO:0000256" key="3">
    <source>
        <dbReference type="ARBA" id="ARBA00022519"/>
    </source>
</evidence>
<dbReference type="InterPro" id="IPR031976">
    <property type="entry name" value="NRho"/>
</dbReference>
<dbReference type="Proteomes" id="UP001595722">
    <property type="component" value="Unassembled WGS sequence"/>
</dbReference>
<dbReference type="EMBL" id="JBHRYB010000005">
    <property type="protein sequence ID" value="MFC3679657.1"/>
    <property type="molecule type" value="Genomic_DNA"/>
</dbReference>
<sequence length="296" mass="33369">MSDSSETNTGEPVLALVADAQVDLSPLTKRLWAEHIPHRVFSEQQQQLLYLADAGDLPRVKGWLEDWRNDSLDPHDLAPEIALSQQWLSLLQAPLTLIVGVLIVAAFLWMQTSNDWHRWLLAGESQWPQGRWLLQSYLEIGGWSFWRLSLLHFSFLHLLMNLLWWWVLARRIEQLDGKAALLLLLLIAGVSASAAQWWYAGPGFAGIAGINMALLAWISWRQKRFSLNYQLPGALLTVMVGWLLLTLLGDTLIPGLSGSFHGLHFAGLISGFLLAWIWPRGPAQRRATEITDDATL</sequence>
<dbReference type="Pfam" id="PF01694">
    <property type="entry name" value="Rhomboid"/>
    <property type="match status" value="1"/>
</dbReference>
<keyword evidence="3" id="KW-0997">Cell inner membrane</keyword>
<keyword evidence="4 7" id="KW-0812">Transmembrane</keyword>
<keyword evidence="5 7" id="KW-1133">Transmembrane helix</keyword>
<dbReference type="Gene3D" id="3.30.70.2080">
    <property type="match status" value="1"/>
</dbReference>
<dbReference type="InterPro" id="IPR035952">
    <property type="entry name" value="Rhomboid-like_sf"/>
</dbReference>
<protein>
    <submittedName>
        <fullName evidence="10">Rhomboid family intramembrane serine protease</fullName>
        <ecNumber evidence="10">3.4.21.105</ecNumber>
    </submittedName>
</protein>
<keyword evidence="10" id="KW-0645">Protease</keyword>
<name>A0ABV7VS11_9GAMM</name>
<dbReference type="SUPFAM" id="SSF144091">
    <property type="entry name" value="Rhomboid-like"/>
    <property type="match status" value="1"/>
</dbReference>
<feature type="domain" description="Peptidase S54 rhomboid" evidence="8">
    <location>
        <begin position="143"/>
        <end position="278"/>
    </location>
</feature>
<dbReference type="PANTHER" id="PTHR43066">
    <property type="entry name" value="RHOMBOID-RELATED PROTEIN"/>
    <property type="match status" value="1"/>
</dbReference>
<dbReference type="Pfam" id="PF16733">
    <property type="entry name" value="NRho"/>
    <property type="match status" value="1"/>
</dbReference>
<evidence type="ECO:0000256" key="4">
    <source>
        <dbReference type="ARBA" id="ARBA00022692"/>
    </source>
</evidence>
<comment type="subcellular location">
    <subcellularLocation>
        <location evidence="1">Membrane</location>
        <topology evidence="1">Multi-pass membrane protein</topology>
    </subcellularLocation>
</comment>
<gene>
    <name evidence="10" type="ORF">ACFOMG_05960</name>
</gene>
<evidence type="ECO:0000259" key="9">
    <source>
        <dbReference type="Pfam" id="PF16733"/>
    </source>
</evidence>
<dbReference type="InterPro" id="IPR038244">
    <property type="entry name" value="NRho_sf"/>
</dbReference>
<proteinExistence type="predicted"/>
<accession>A0ABV7VS11</accession>
<keyword evidence="2" id="KW-1003">Cell membrane</keyword>
<evidence type="ECO:0000259" key="8">
    <source>
        <dbReference type="Pfam" id="PF01694"/>
    </source>
</evidence>
<comment type="caution">
    <text evidence="10">The sequence shown here is derived from an EMBL/GenBank/DDBJ whole genome shotgun (WGS) entry which is preliminary data.</text>
</comment>
<keyword evidence="11" id="KW-1185">Reference proteome</keyword>
<keyword evidence="6 7" id="KW-0472">Membrane</keyword>
<feature type="domain" description="Rhomboid protease N-terminal" evidence="9">
    <location>
        <begin position="12"/>
        <end position="69"/>
    </location>
</feature>
<evidence type="ECO:0000256" key="5">
    <source>
        <dbReference type="ARBA" id="ARBA00022989"/>
    </source>
</evidence>
<dbReference type="PANTHER" id="PTHR43066:SF26">
    <property type="entry name" value="RHOMBOID PROTEASE GLPG"/>
    <property type="match status" value="1"/>
</dbReference>
<evidence type="ECO:0000256" key="7">
    <source>
        <dbReference type="SAM" id="Phobius"/>
    </source>
</evidence>
<reference evidence="11" key="1">
    <citation type="journal article" date="2019" name="Int. J. Syst. Evol. Microbiol.">
        <title>The Global Catalogue of Microorganisms (GCM) 10K type strain sequencing project: providing services to taxonomists for standard genome sequencing and annotation.</title>
        <authorList>
            <consortium name="The Broad Institute Genomics Platform"/>
            <consortium name="The Broad Institute Genome Sequencing Center for Infectious Disease"/>
            <person name="Wu L."/>
            <person name="Ma J."/>
        </authorList>
    </citation>
    <scope>NUCLEOTIDE SEQUENCE [LARGE SCALE GENOMIC DNA]</scope>
    <source>
        <strain evidence="11">KCTC 42424</strain>
    </source>
</reference>
<dbReference type="RefSeq" id="WP_376865404.1">
    <property type="nucleotide sequence ID" value="NZ_JBHRYB010000005.1"/>
</dbReference>
<dbReference type="Gene3D" id="1.20.1540.10">
    <property type="entry name" value="Rhomboid-like"/>
    <property type="match status" value="1"/>
</dbReference>
<dbReference type="GO" id="GO:0008233">
    <property type="term" value="F:peptidase activity"/>
    <property type="evidence" value="ECO:0007669"/>
    <property type="project" value="UniProtKB-KW"/>
</dbReference>
<feature type="transmembrane region" description="Helical" evidence="7">
    <location>
        <begin position="179"/>
        <end position="198"/>
    </location>
</feature>
<evidence type="ECO:0000313" key="10">
    <source>
        <dbReference type="EMBL" id="MFC3679657.1"/>
    </source>
</evidence>
<evidence type="ECO:0000256" key="2">
    <source>
        <dbReference type="ARBA" id="ARBA00022475"/>
    </source>
</evidence>
<evidence type="ECO:0000256" key="1">
    <source>
        <dbReference type="ARBA" id="ARBA00004141"/>
    </source>
</evidence>
<keyword evidence="10" id="KW-0378">Hydrolase</keyword>
<feature type="transmembrane region" description="Helical" evidence="7">
    <location>
        <begin position="204"/>
        <end position="220"/>
    </location>
</feature>
<dbReference type="InterPro" id="IPR022764">
    <property type="entry name" value="Peptidase_S54_rhomboid_dom"/>
</dbReference>
<feature type="transmembrane region" description="Helical" evidence="7">
    <location>
        <begin position="260"/>
        <end position="278"/>
    </location>
</feature>
<evidence type="ECO:0000313" key="11">
    <source>
        <dbReference type="Proteomes" id="UP001595722"/>
    </source>
</evidence>
<evidence type="ECO:0000256" key="6">
    <source>
        <dbReference type="ARBA" id="ARBA00023136"/>
    </source>
</evidence>
<feature type="transmembrane region" description="Helical" evidence="7">
    <location>
        <begin position="145"/>
        <end position="167"/>
    </location>
</feature>
<dbReference type="EC" id="3.4.21.105" evidence="10"/>
<organism evidence="10 11">
    <name type="scientific">Bacterioplanoides pacificum</name>
    <dbReference type="NCBI Taxonomy" id="1171596"/>
    <lineage>
        <taxon>Bacteria</taxon>
        <taxon>Pseudomonadati</taxon>
        <taxon>Pseudomonadota</taxon>
        <taxon>Gammaproteobacteria</taxon>
        <taxon>Oceanospirillales</taxon>
        <taxon>Oceanospirillaceae</taxon>
        <taxon>Bacterioplanoides</taxon>
    </lineage>
</organism>
<dbReference type="GO" id="GO:0006508">
    <property type="term" value="P:proteolysis"/>
    <property type="evidence" value="ECO:0007669"/>
    <property type="project" value="UniProtKB-KW"/>
</dbReference>
<feature type="transmembrane region" description="Helical" evidence="7">
    <location>
        <begin position="87"/>
        <end position="110"/>
    </location>
</feature>